<dbReference type="EMBL" id="CAXAMN010025984">
    <property type="protein sequence ID" value="CAK9099658.1"/>
    <property type="molecule type" value="Genomic_DNA"/>
</dbReference>
<keyword evidence="2" id="KW-1185">Reference proteome</keyword>
<sequence length="100" mass="11589">MLQELGIRYAAYSLKAEYFHFAEQILFEVLATWLGSDFTKEVEFAWKMVSGFMVATMLAGFVCSKCWLKLQTALRKAQLLVKQRRAPGWLLFLPDEQDAF</sequence>
<dbReference type="SUPFAM" id="SSF46458">
    <property type="entry name" value="Globin-like"/>
    <property type="match status" value="1"/>
</dbReference>
<proteinExistence type="predicted"/>
<dbReference type="Gene3D" id="1.10.490.10">
    <property type="entry name" value="Globins"/>
    <property type="match status" value="1"/>
</dbReference>
<dbReference type="Proteomes" id="UP001642484">
    <property type="component" value="Unassembled WGS sequence"/>
</dbReference>
<name>A0ABP0RH15_9DINO</name>
<dbReference type="InterPro" id="IPR012292">
    <property type="entry name" value="Globin/Proto"/>
</dbReference>
<organism evidence="1 2">
    <name type="scientific">Durusdinium trenchii</name>
    <dbReference type="NCBI Taxonomy" id="1381693"/>
    <lineage>
        <taxon>Eukaryota</taxon>
        <taxon>Sar</taxon>
        <taxon>Alveolata</taxon>
        <taxon>Dinophyceae</taxon>
        <taxon>Suessiales</taxon>
        <taxon>Symbiodiniaceae</taxon>
        <taxon>Durusdinium</taxon>
    </lineage>
</organism>
<accession>A0ABP0RH15</accession>
<comment type="caution">
    <text evidence="1">The sequence shown here is derived from an EMBL/GenBank/DDBJ whole genome shotgun (WGS) entry which is preliminary data.</text>
</comment>
<evidence type="ECO:0000313" key="1">
    <source>
        <dbReference type="EMBL" id="CAK9099658.1"/>
    </source>
</evidence>
<protein>
    <submittedName>
        <fullName evidence="1">Uncharacterized protein</fullName>
    </submittedName>
</protein>
<reference evidence="1 2" key="1">
    <citation type="submission" date="2024-02" db="EMBL/GenBank/DDBJ databases">
        <authorList>
            <person name="Chen Y."/>
            <person name="Shah S."/>
            <person name="Dougan E. K."/>
            <person name="Thang M."/>
            <person name="Chan C."/>
        </authorList>
    </citation>
    <scope>NUCLEOTIDE SEQUENCE [LARGE SCALE GENOMIC DNA]</scope>
</reference>
<evidence type="ECO:0000313" key="2">
    <source>
        <dbReference type="Proteomes" id="UP001642484"/>
    </source>
</evidence>
<dbReference type="InterPro" id="IPR009050">
    <property type="entry name" value="Globin-like_sf"/>
</dbReference>
<gene>
    <name evidence="1" type="ORF">CCMP2556_LOCUS47142</name>
</gene>